<feature type="signal peptide" evidence="1">
    <location>
        <begin position="1"/>
        <end position="21"/>
    </location>
</feature>
<gene>
    <name evidence="2" type="ORF">I596_934</name>
</gene>
<dbReference type="STRING" id="1300342.I596_934"/>
<accession>A0A160DSB8</accession>
<organism evidence="2 3">
    <name type="scientific">Dokdonella koreensis DS-123</name>
    <dbReference type="NCBI Taxonomy" id="1300342"/>
    <lineage>
        <taxon>Bacteria</taxon>
        <taxon>Pseudomonadati</taxon>
        <taxon>Pseudomonadota</taxon>
        <taxon>Gammaproteobacteria</taxon>
        <taxon>Lysobacterales</taxon>
        <taxon>Rhodanobacteraceae</taxon>
        <taxon>Dokdonella</taxon>
    </lineage>
</organism>
<dbReference type="AlphaFoldDB" id="A0A160DSB8"/>
<dbReference type="OrthoDB" id="9764969at2"/>
<dbReference type="InterPro" id="IPR036278">
    <property type="entry name" value="Sialidase_sf"/>
</dbReference>
<keyword evidence="1" id="KW-0732">Signal</keyword>
<dbReference type="KEGG" id="dko:I596_934"/>
<keyword evidence="3" id="KW-1185">Reference proteome</keyword>
<feature type="chain" id="PRO_5007813419" evidence="1">
    <location>
        <begin position="22"/>
        <end position="563"/>
    </location>
</feature>
<dbReference type="Gene3D" id="2.120.10.10">
    <property type="match status" value="2"/>
</dbReference>
<evidence type="ECO:0000256" key="1">
    <source>
        <dbReference type="SAM" id="SignalP"/>
    </source>
</evidence>
<name>A0A160DSB8_9GAMM</name>
<dbReference type="Proteomes" id="UP000076830">
    <property type="component" value="Chromosome"/>
</dbReference>
<proteinExistence type="predicted"/>
<dbReference type="RefSeq" id="WP_067644713.1">
    <property type="nucleotide sequence ID" value="NZ_CP015249.1"/>
</dbReference>
<dbReference type="SUPFAM" id="SSF50939">
    <property type="entry name" value="Sialidases"/>
    <property type="match status" value="1"/>
</dbReference>
<evidence type="ECO:0000313" key="3">
    <source>
        <dbReference type="Proteomes" id="UP000076830"/>
    </source>
</evidence>
<evidence type="ECO:0000313" key="2">
    <source>
        <dbReference type="EMBL" id="ANB16964.1"/>
    </source>
</evidence>
<sequence>MRTLHLAGAICAVLVAGSTLAASPFKPVDRRINDAALDSIQTFAGTRPFVKTTHSEPTIAEFGASLVSVFRTAGAEIDTNAQGQLYFKSNRRLAYSHSQDGGRSWRSDYLPPLPGSTTTLGYGMVAADRAGRFYASALGVDADGRMAVTLNRSVDGGRRFATAVPVDSAGRPDRPWLAIGPAPGPRLRDNVYLSWISFDDSVGSSVLRFARSTDGGSTFTTKTLFAPELDPDPNHPQNVVQFPTVAVDPYNGRIYIAFLQFGWVSNDYVRIMTSDDGGETFRSLAFNRPGAPSPEVIPVVQPGTTTECGAVRFDVPGSPPQFAANTVLTLHSGPDIGNSTNGVPRYVNATRINLQPMLAVSKGVIHMVWSNSTSEVFGEPTSGADVLYMRSDNNGATWSEPEAVNAGAGGTGRSVTPAIAIGAFGAEAALPLLPSPRNVHITYYTQEPDGTLSFNLAQSRDRGHSFPDARKRRLNAKPIALAPTNIPLPTAANPYQTTNYDRLVTQCSSLGEYTGISVGAGVVHAVWGDSSATIQQPVDPLDPISGQTHAKENVHFIGQVAIF</sequence>
<dbReference type="CDD" id="cd15482">
    <property type="entry name" value="Sialidase_non-viral"/>
    <property type="match status" value="1"/>
</dbReference>
<protein>
    <submittedName>
        <fullName evidence="2">BNR/Asp-box repeat protein</fullName>
    </submittedName>
</protein>
<dbReference type="EMBL" id="CP015249">
    <property type="protein sequence ID" value="ANB16964.1"/>
    <property type="molecule type" value="Genomic_DNA"/>
</dbReference>
<reference evidence="2 3" key="1">
    <citation type="submission" date="2016-04" db="EMBL/GenBank/DDBJ databases">
        <title>Complete genome sequence of Dokdonella koreensis DS-123T.</title>
        <authorList>
            <person name="Kim J.F."/>
            <person name="Lee H."/>
            <person name="Kwak M.-J."/>
        </authorList>
    </citation>
    <scope>NUCLEOTIDE SEQUENCE [LARGE SCALE GENOMIC DNA]</scope>
    <source>
        <strain evidence="2 3">DS-123</strain>
    </source>
</reference>